<organism evidence="3 4">
    <name type="scientific">Psychrobacter halodurans</name>
    <dbReference type="NCBI Taxonomy" id="2818439"/>
    <lineage>
        <taxon>Bacteria</taxon>
        <taxon>Pseudomonadati</taxon>
        <taxon>Pseudomonadota</taxon>
        <taxon>Gammaproteobacteria</taxon>
        <taxon>Moraxellales</taxon>
        <taxon>Moraxellaceae</taxon>
        <taxon>Psychrobacter</taxon>
    </lineage>
</organism>
<evidence type="ECO:0000256" key="1">
    <source>
        <dbReference type="ARBA" id="ARBA00008984"/>
    </source>
</evidence>
<dbReference type="EMBL" id="JAGBKN010000002">
    <property type="protein sequence ID" value="MBO1516050.1"/>
    <property type="molecule type" value="Genomic_DNA"/>
</dbReference>
<name>A0AAW4IM76_9GAMM</name>
<keyword evidence="4" id="KW-1185">Reference proteome</keyword>
<protein>
    <submittedName>
        <fullName evidence="3">Sulfurtransferase TusA</fullName>
        <ecNumber evidence="3">2.8.1.-</ecNumber>
    </submittedName>
</protein>
<feature type="domain" description="UPF0033" evidence="2">
    <location>
        <begin position="18"/>
        <end position="42"/>
    </location>
</feature>
<dbReference type="PANTHER" id="PTHR33279:SF2">
    <property type="entry name" value="SULFUR CARRIER PROTEIN TUSA"/>
    <property type="match status" value="1"/>
</dbReference>
<comment type="caution">
    <text evidence="3">The sequence shown here is derived from an EMBL/GenBank/DDBJ whole genome shotgun (WGS) entry which is preliminary data.</text>
</comment>
<dbReference type="RefSeq" id="WP_100748646.1">
    <property type="nucleotide sequence ID" value="NZ_JAGBKN010000002.1"/>
</dbReference>
<dbReference type="InterPro" id="IPR001455">
    <property type="entry name" value="TusA-like"/>
</dbReference>
<dbReference type="Pfam" id="PF01206">
    <property type="entry name" value="TusA"/>
    <property type="match status" value="1"/>
</dbReference>
<dbReference type="PANTHER" id="PTHR33279">
    <property type="entry name" value="SULFUR CARRIER PROTEIN YEDF-RELATED"/>
    <property type="match status" value="1"/>
</dbReference>
<evidence type="ECO:0000259" key="2">
    <source>
        <dbReference type="PROSITE" id="PS01148"/>
    </source>
</evidence>
<gene>
    <name evidence="3" type="primary">tusA</name>
    <name evidence="3" type="ORF">J3491_01715</name>
</gene>
<sequence length="112" mass="12376">MTTSIPDTMTQTAVHHHLDTQGLICPEPVMMLHRTIRNADAGEVIEILATDPATTRDIPNFCRHLGHTLVQQETLAENIHVNADADEITVSDDDDAPTSATLYRYLVKKKSA</sequence>
<dbReference type="InterPro" id="IPR036868">
    <property type="entry name" value="TusA-like_sf"/>
</dbReference>
<keyword evidence="3" id="KW-0808">Transferase</keyword>
<dbReference type="AlphaFoldDB" id="A0AAW4IM76"/>
<evidence type="ECO:0000313" key="3">
    <source>
        <dbReference type="EMBL" id="MBO1516050.1"/>
    </source>
</evidence>
<evidence type="ECO:0000313" key="4">
    <source>
        <dbReference type="Proteomes" id="UP000664161"/>
    </source>
</evidence>
<dbReference type="EC" id="2.8.1.-" evidence="3"/>
<dbReference type="NCBIfam" id="NF001423">
    <property type="entry name" value="PRK00299.1"/>
    <property type="match status" value="1"/>
</dbReference>
<comment type="similarity">
    <text evidence="1">Belongs to the sulfur carrier protein TusA family.</text>
</comment>
<dbReference type="Gene3D" id="3.30.110.40">
    <property type="entry name" value="TusA-like domain"/>
    <property type="match status" value="1"/>
</dbReference>
<reference evidence="3 4" key="1">
    <citation type="submission" date="2021-03" db="EMBL/GenBank/DDBJ databases">
        <authorList>
            <person name="Shang D.-D."/>
            <person name="Du Z.-J."/>
            <person name="Chen G.-J."/>
        </authorList>
    </citation>
    <scope>NUCLEOTIDE SEQUENCE [LARGE SCALE GENOMIC DNA]</scope>
    <source>
        <strain evidence="3 4">F2608</strain>
    </source>
</reference>
<dbReference type="PROSITE" id="PS01148">
    <property type="entry name" value="UPF0033"/>
    <property type="match status" value="1"/>
</dbReference>
<accession>A0AAW4IM76</accession>
<dbReference type="SUPFAM" id="SSF64307">
    <property type="entry name" value="SirA-like"/>
    <property type="match status" value="1"/>
</dbReference>
<dbReference type="GO" id="GO:0016740">
    <property type="term" value="F:transferase activity"/>
    <property type="evidence" value="ECO:0007669"/>
    <property type="project" value="UniProtKB-KW"/>
</dbReference>
<dbReference type="Proteomes" id="UP000664161">
    <property type="component" value="Unassembled WGS sequence"/>
</dbReference>
<proteinExistence type="inferred from homology"/>